<keyword evidence="2" id="KW-1185">Reference proteome</keyword>
<organism evidence="1 2">
    <name type="scientific">Halococcoides cellulosivorans</name>
    <dbReference type="NCBI Taxonomy" id="1679096"/>
    <lineage>
        <taxon>Archaea</taxon>
        <taxon>Methanobacteriati</taxon>
        <taxon>Methanobacteriota</taxon>
        <taxon>Stenosarchaea group</taxon>
        <taxon>Halobacteria</taxon>
        <taxon>Halobacteriales</taxon>
        <taxon>Haloarculaceae</taxon>
        <taxon>Halococcoides</taxon>
    </lineage>
</organism>
<proteinExistence type="predicted"/>
<reference evidence="1 2" key="1">
    <citation type="submission" date="2018-04" db="EMBL/GenBank/DDBJ databases">
        <title>Halococcoides cellulosivorans gen. nov., sp. nov., an extremely halophilic cellulose-utilizing haloarchaeon from hypersaline lakes.</title>
        <authorList>
            <person name="Sorokin D.Y."/>
            <person name="Toshchakov S.V."/>
            <person name="Samarov N.I."/>
            <person name="Korzhenkov A."/>
            <person name="Kublanov I.V."/>
        </authorList>
    </citation>
    <scope>NUCLEOTIDE SEQUENCE [LARGE SCALE GENOMIC DNA]</scope>
    <source>
        <strain evidence="1 2">HArcel1</strain>
    </source>
</reference>
<gene>
    <name evidence="1" type="ORF">HARCEL1_11805</name>
</gene>
<dbReference type="AlphaFoldDB" id="A0A2R4X3G8"/>
<dbReference type="Proteomes" id="UP000244727">
    <property type="component" value="Chromosome"/>
</dbReference>
<protein>
    <submittedName>
        <fullName evidence="1">Uncharacterized protein</fullName>
    </submittedName>
</protein>
<sequence>MEQVKDREQVMIQNGEISIYEEPQKVPSYTEFLTVPGEVVVVDSGAGSFAYSMIGSQTNTNIERAEINLSGFAADHEDDSDPWKVGFYGHLGNAENGVVHGTDLLSDDELSGVLHESNLNQLGVEYPYDGQMLKANMAESGYFEIYQPSNYESKDYLQFILDEVIHYLK</sequence>
<evidence type="ECO:0000313" key="2">
    <source>
        <dbReference type="Proteomes" id="UP000244727"/>
    </source>
</evidence>
<dbReference type="KEGG" id="harc:HARCEL1_11805"/>
<evidence type="ECO:0000313" key="1">
    <source>
        <dbReference type="EMBL" id="AWB28342.1"/>
    </source>
</evidence>
<accession>A0A2R4X3G8</accession>
<dbReference type="EMBL" id="CP028858">
    <property type="protein sequence ID" value="AWB28342.1"/>
    <property type="molecule type" value="Genomic_DNA"/>
</dbReference>
<name>A0A2R4X3G8_9EURY</name>